<reference evidence="8" key="1">
    <citation type="submission" date="2021-02" db="EMBL/GenBank/DDBJ databases">
        <title>First Annotated Genome of the Yellow-green Alga Tribonema minus.</title>
        <authorList>
            <person name="Mahan K.M."/>
        </authorList>
    </citation>
    <scope>NUCLEOTIDE SEQUENCE</scope>
    <source>
        <strain evidence="8">UTEX B ZZ1240</strain>
    </source>
</reference>
<dbReference type="PROSITE" id="PS00221">
    <property type="entry name" value="MIP"/>
    <property type="match status" value="1"/>
</dbReference>
<dbReference type="SUPFAM" id="SSF81338">
    <property type="entry name" value="Aquaporin-like"/>
    <property type="match status" value="1"/>
</dbReference>
<feature type="transmembrane region" description="Helical" evidence="7">
    <location>
        <begin position="138"/>
        <end position="161"/>
    </location>
</feature>
<protein>
    <submittedName>
        <fullName evidence="8">Transmembrane channel protein</fullName>
    </submittedName>
</protein>
<feature type="transmembrane region" description="Helical" evidence="7">
    <location>
        <begin position="262"/>
        <end position="282"/>
    </location>
</feature>
<keyword evidence="3 6" id="KW-0812">Transmembrane</keyword>
<name>A0A836CE69_9STRA</name>
<dbReference type="InterPro" id="IPR022357">
    <property type="entry name" value="MIP_CS"/>
</dbReference>
<feature type="transmembrane region" description="Helical" evidence="7">
    <location>
        <begin position="181"/>
        <end position="203"/>
    </location>
</feature>
<dbReference type="InterPro" id="IPR034294">
    <property type="entry name" value="Aquaporin_transptr"/>
</dbReference>
<dbReference type="PRINTS" id="PR00783">
    <property type="entry name" value="MINTRINSICP"/>
</dbReference>
<evidence type="ECO:0000313" key="8">
    <source>
        <dbReference type="EMBL" id="KAG5181868.1"/>
    </source>
</evidence>
<dbReference type="Gene3D" id="1.20.1080.10">
    <property type="entry name" value="Glycerol uptake facilitator protein"/>
    <property type="match status" value="1"/>
</dbReference>
<evidence type="ECO:0000256" key="3">
    <source>
        <dbReference type="ARBA" id="ARBA00022692"/>
    </source>
</evidence>
<evidence type="ECO:0000256" key="5">
    <source>
        <dbReference type="ARBA" id="ARBA00023136"/>
    </source>
</evidence>
<dbReference type="Proteomes" id="UP000664859">
    <property type="component" value="Unassembled WGS sequence"/>
</dbReference>
<evidence type="ECO:0000256" key="1">
    <source>
        <dbReference type="ARBA" id="ARBA00004141"/>
    </source>
</evidence>
<dbReference type="Pfam" id="PF00230">
    <property type="entry name" value="MIP"/>
    <property type="match status" value="1"/>
</dbReference>
<comment type="subcellular location">
    <subcellularLocation>
        <location evidence="1">Membrane</location>
        <topology evidence="1">Multi-pass membrane protein</topology>
    </subcellularLocation>
</comment>
<keyword evidence="9" id="KW-1185">Reference proteome</keyword>
<keyword evidence="5 7" id="KW-0472">Membrane</keyword>
<evidence type="ECO:0000256" key="2">
    <source>
        <dbReference type="ARBA" id="ARBA00022448"/>
    </source>
</evidence>
<accession>A0A836CE69</accession>
<keyword evidence="2 6" id="KW-0813">Transport</keyword>
<gene>
    <name evidence="8" type="ORF">JKP88DRAFT_320592</name>
</gene>
<feature type="transmembrane region" description="Helical" evidence="7">
    <location>
        <begin position="215"/>
        <end position="238"/>
    </location>
</feature>
<dbReference type="PANTHER" id="PTHR19139">
    <property type="entry name" value="AQUAPORIN TRANSPORTER"/>
    <property type="match status" value="1"/>
</dbReference>
<sequence length="327" mass="34675">MTDSAGILPPAAGIELTTQDVENPGFYAKEEEGVVKKRACQLGFVLLEERFDSYFFRAVLVEGLAMAAFLYNVITVIAYNDDGQLVGIDSDKQLLIALVFGLSIFMLVYFTAGLSGGNLNPAVTFSLVIGKRISVARGICYIASQMVGAIVGTAFALVIAGSDKFNAVNGGANILAVGVSAGQALFAEILSTAMVCLAVIIGLSSELWHLMEKTGMDILLPIAVGTAIVLAHMVLIPIDGCSVNPARSFGAAVISGEWADMWIFWVGPLIGGLVAILLWELILRPPQEVSRSAHTRRSSDASDRPVRRLAKVVSARFEPAPVPAPHA</sequence>
<comment type="caution">
    <text evidence="8">The sequence shown here is derived from an EMBL/GenBank/DDBJ whole genome shotgun (WGS) entry which is preliminary data.</text>
</comment>
<dbReference type="EMBL" id="JAFCMP010000290">
    <property type="protein sequence ID" value="KAG5181868.1"/>
    <property type="molecule type" value="Genomic_DNA"/>
</dbReference>
<dbReference type="AlphaFoldDB" id="A0A836CE69"/>
<dbReference type="InterPro" id="IPR000425">
    <property type="entry name" value="MIP"/>
</dbReference>
<keyword evidence="4 7" id="KW-1133">Transmembrane helix</keyword>
<dbReference type="GO" id="GO:0015250">
    <property type="term" value="F:water channel activity"/>
    <property type="evidence" value="ECO:0007669"/>
    <property type="project" value="TreeGrafter"/>
</dbReference>
<dbReference type="OrthoDB" id="3222at2759"/>
<evidence type="ECO:0000256" key="4">
    <source>
        <dbReference type="ARBA" id="ARBA00022989"/>
    </source>
</evidence>
<proteinExistence type="inferred from homology"/>
<dbReference type="PANTHER" id="PTHR19139:SF284">
    <property type="entry name" value="AQUAPORIN"/>
    <property type="match status" value="1"/>
</dbReference>
<evidence type="ECO:0000256" key="6">
    <source>
        <dbReference type="RuleBase" id="RU000477"/>
    </source>
</evidence>
<feature type="transmembrane region" description="Helical" evidence="7">
    <location>
        <begin position="94"/>
        <end position="117"/>
    </location>
</feature>
<dbReference type="InterPro" id="IPR023271">
    <property type="entry name" value="Aquaporin-like"/>
</dbReference>
<dbReference type="GO" id="GO:0005886">
    <property type="term" value="C:plasma membrane"/>
    <property type="evidence" value="ECO:0007669"/>
    <property type="project" value="TreeGrafter"/>
</dbReference>
<evidence type="ECO:0000313" key="9">
    <source>
        <dbReference type="Proteomes" id="UP000664859"/>
    </source>
</evidence>
<comment type="similarity">
    <text evidence="6">Belongs to the MIP/aquaporin (TC 1.A.8) family.</text>
</comment>
<organism evidence="8 9">
    <name type="scientific">Tribonema minus</name>
    <dbReference type="NCBI Taxonomy" id="303371"/>
    <lineage>
        <taxon>Eukaryota</taxon>
        <taxon>Sar</taxon>
        <taxon>Stramenopiles</taxon>
        <taxon>Ochrophyta</taxon>
        <taxon>PX clade</taxon>
        <taxon>Xanthophyceae</taxon>
        <taxon>Tribonematales</taxon>
        <taxon>Tribonemataceae</taxon>
        <taxon>Tribonema</taxon>
    </lineage>
</organism>
<evidence type="ECO:0000256" key="7">
    <source>
        <dbReference type="SAM" id="Phobius"/>
    </source>
</evidence>
<feature type="transmembrane region" description="Helical" evidence="7">
    <location>
        <begin position="54"/>
        <end position="74"/>
    </location>
</feature>